<evidence type="ECO:0000313" key="1">
    <source>
        <dbReference type="EMBL" id="MBH9577013.1"/>
    </source>
</evidence>
<comment type="caution">
    <text evidence="1">The sequence shown here is derived from an EMBL/GenBank/DDBJ whole genome shotgun (WGS) entry which is preliminary data.</text>
</comment>
<name>A0A931J1I7_9BURK</name>
<protein>
    <recommendedName>
        <fullName evidence="3">Primosomal protein N' (Replication factor Y)-superfamily II helicase</fullName>
    </recommendedName>
</protein>
<evidence type="ECO:0008006" key="3">
    <source>
        <dbReference type="Google" id="ProtNLM"/>
    </source>
</evidence>
<sequence length="367" mass="39677">MTEAAPQLCAACGGLMRFEPGSQRLRCAACRGEQVLDDPGGAALAQALAEQDYAHYLALRAGQEPAIAAQTVDCPQCGARCEFPPMVVAMPCAFCAAPLQATQAHAQRQIRPHALLPFQLDDGAARQAFARWVGSRWFAPNALKALVRSPDAGRGVYLPAWTIDAHSHSEYRGERGTHRQVRETRQNAQGQSETVTRTVTDWTPVAGELDLQFDDELIPASASLPAAGAPALAMPELAALRVVDADYQAGFQTEAYALGLEPAFAQAQARFEARIRSAVEREIGGDEQRIHSLHSQFDAIRFRLILLPAWIYSYRFQGKVWQVVVNGHSGTVAGERPWSAWKIALTVAGVALGAALLWWLGQGGSVA</sequence>
<dbReference type="EMBL" id="JAEDAK010000005">
    <property type="protein sequence ID" value="MBH9577013.1"/>
    <property type="molecule type" value="Genomic_DNA"/>
</dbReference>
<proteinExistence type="predicted"/>
<dbReference type="AlphaFoldDB" id="A0A931J1I7"/>
<organism evidence="1 2">
    <name type="scientific">Inhella proteolytica</name>
    <dbReference type="NCBI Taxonomy" id="2795029"/>
    <lineage>
        <taxon>Bacteria</taxon>
        <taxon>Pseudomonadati</taxon>
        <taxon>Pseudomonadota</taxon>
        <taxon>Betaproteobacteria</taxon>
        <taxon>Burkholderiales</taxon>
        <taxon>Sphaerotilaceae</taxon>
        <taxon>Inhella</taxon>
    </lineage>
</organism>
<reference evidence="1" key="1">
    <citation type="submission" date="2020-12" db="EMBL/GenBank/DDBJ databases">
        <title>The genome sequence of Inhella sp. 1Y17.</title>
        <authorList>
            <person name="Liu Y."/>
        </authorList>
    </citation>
    <scope>NUCLEOTIDE SEQUENCE</scope>
    <source>
        <strain evidence="1">1Y17</strain>
    </source>
</reference>
<accession>A0A931J1I7</accession>
<gene>
    <name evidence="1" type="ORF">I7X39_08855</name>
</gene>
<dbReference type="Proteomes" id="UP000613266">
    <property type="component" value="Unassembled WGS sequence"/>
</dbReference>
<dbReference type="RefSeq" id="WP_198110741.1">
    <property type="nucleotide sequence ID" value="NZ_JAEDAK010000005.1"/>
</dbReference>
<keyword evidence="2" id="KW-1185">Reference proteome</keyword>
<evidence type="ECO:0000313" key="2">
    <source>
        <dbReference type="Proteomes" id="UP000613266"/>
    </source>
</evidence>